<gene>
    <name evidence="1" type="ORF">VNO78_25106</name>
</gene>
<evidence type="ECO:0000313" key="2">
    <source>
        <dbReference type="Proteomes" id="UP001386955"/>
    </source>
</evidence>
<reference evidence="1 2" key="1">
    <citation type="submission" date="2024-01" db="EMBL/GenBank/DDBJ databases">
        <title>The genomes of 5 underutilized Papilionoideae crops provide insights into root nodulation and disease resistanc.</title>
        <authorList>
            <person name="Jiang F."/>
        </authorList>
    </citation>
    <scope>NUCLEOTIDE SEQUENCE [LARGE SCALE GENOMIC DNA]</scope>
    <source>
        <strain evidence="1">DUOXIRENSHENG_FW03</strain>
        <tissue evidence="1">Leaves</tissue>
    </source>
</reference>
<dbReference type="AlphaFoldDB" id="A0AAN9S6H1"/>
<protein>
    <submittedName>
        <fullName evidence="1">Uncharacterized protein</fullName>
    </submittedName>
</protein>
<evidence type="ECO:0000313" key="1">
    <source>
        <dbReference type="EMBL" id="KAK7389812.1"/>
    </source>
</evidence>
<comment type="caution">
    <text evidence="1">The sequence shown here is derived from an EMBL/GenBank/DDBJ whole genome shotgun (WGS) entry which is preliminary data.</text>
</comment>
<organism evidence="1 2">
    <name type="scientific">Psophocarpus tetragonolobus</name>
    <name type="common">Winged bean</name>
    <name type="synonym">Dolichos tetragonolobus</name>
    <dbReference type="NCBI Taxonomy" id="3891"/>
    <lineage>
        <taxon>Eukaryota</taxon>
        <taxon>Viridiplantae</taxon>
        <taxon>Streptophyta</taxon>
        <taxon>Embryophyta</taxon>
        <taxon>Tracheophyta</taxon>
        <taxon>Spermatophyta</taxon>
        <taxon>Magnoliopsida</taxon>
        <taxon>eudicotyledons</taxon>
        <taxon>Gunneridae</taxon>
        <taxon>Pentapetalae</taxon>
        <taxon>rosids</taxon>
        <taxon>fabids</taxon>
        <taxon>Fabales</taxon>
        <taxon>Fabaceae</taxon>
        <taxon>Papilionoideae</taxon>
        <taxon>50 kb inversion clade</taxon>
        <taxon>NPAAA clade</taxon>
        <taxon>indigoferoid/millettioid clade</taxon>
        <taxon>Phaseoleae</taxon>
        <taxon>Psophocarpus</taxon>
    </lineage>
</organism>
<sequence length="157" mass="17564">MCVHTSHVITSSSPHHRHLVAAQPPHYRYTTIVNHHRLSLTLTRRKCAPTTLKTPHCCLVVTPLPPNCRPAAAPPLCYRCNTVMNLHCLSLALTRREMCTIHIKRPIIAQLLHHRHLTTLITTPLSSPITLLSLRDSTKPPLPDSMVHGSLITSQNL</sequence>
<accession>A0AAN9S6H1</accession>
<dbReference type="EMBL" id="JAYMYS010000006">
    <property type="protein sequence ID" value="KAK7389812.1"/>
    <property type="molecule type" value="Genomic_DNA"/>
</dbReference>
<dbReference type="Proteomes" id="UP001386955">
    <property type="component" value="Unassembled WGS sequence"/>
</dbReference>
<proteinExistence type="predicted"/>
<keyword evidence="2" id="KW-1185">Reference proteome</keyword>
<name>A0AAN9S6H1_PSOTE</name>